<organism evidence="2 3">
    <name type="scientific">Drosophila gunungcola</name>
    <name type="common">fruit fly</name>
    <dbReference type="NCBI Taxonomy" id="103775"/>
    <lineage>
        <taxon>Eukaryota</taxon>
        <taxon>Metazoa</taxon>
        <taxon>Ecdysozoa</taxon>
        <taxon>Arthropoda</taxon>
        <taxon>Hexapoda</taxon>
        <taxon>Insecta</taxon>
        <taxon>Pterygota</taxon>
        <taxon>Neoptera</taxon>
        <taxon>Endopterygota</taxon>
        <taxon>Diptera</taxon>
        <taxon>Brachycera</taxon>
        <taxon>Muscomorpha</taxon>
        <taxon>Ephydroidea</taxon>
        <taxon>Drosophilidae</taxon>
        <taxon>Drosophila</taxon>
        <taxon>Sophophora</taxon>
    </lineage>
</organism>
<evidence type="ECO:0000313" key="2">
    <source>
        <dbReference type="EMBL" id="KAI8036318.1"/>
    </source>
</evidence>
<sequence>TKLSVLYIVGFVCVRACCFVADTHSNGCSLFVAAGFPLKRCCCSFVAVSRTFDEIFRVLLFFQ</sequence>
<dbReference type="Proteomes" id="UP001059596">
    <property type="component" value="Unassembled WGS sequence"/>
</dbReference>
<dbReference type="EMBL" id="JAMKOV010000021">
    <property type="protein sequence ID" value="KAI8036318.1"/>
    <property type="molecule type" value="Genomic_DNA"/>
</dbReference>
<feature type="signal peptide" evidence="1">
    <location>
        <begin position="1"/>
        <end position="16"/>
    </location>
</feature>
<proteinExistence type="predicted"/>
<protein>
    <recommendedName>
        <fullName evidence="4">Secreted protein</fullName>
    </recommendedName>
</protein>
<feature type="chain" id="PRO_5040321219" description="Secreted protein" evidence="1">
    <location>
        <begin position="17"/>
        <end position="63"/>
    </location>
</feature>
<comment type="caution">
    <text evidence="2">The sequence shown here is derived from an EMBL/GenBank/DDBJ whole genome shotgun (WGS) entry which is preliminary data.</text>
</comment>
<keyword evidence="1" id="KW-0732">Signal</keyword>
<name>A0A9P9YG22_9MUSC</name>
<reference evidence="2" key="1">
    <citation type="journal article" date="2023" name="Genome Biol. Evol.">
        <title>Long-read-based Genome Assembly of Drosophila gunungcola Reveals Fewer Chemosensory Genes in Flower-breeding Species.</title>
        <authorList>
            <person name="Negi A."/>
            <person name="Liao B.Y."/>
            <person name="Yeh S.D."/>
        </authorList>
    </citation>
    <scope>NUCLEOTIDE SEQUENCE</scope>
    <source>
        <strain evidence="2">Sukarami</strain>
    </source>
</reference>
<gene>
    <name evidence="2" type="ORF">M5D96_010911</name>
</gene>
<evidence type="ECO:0000313" key="3">
    <source>
        <dbReference type="Proteomes" id="UP001059596"/>
    </source>
</evidence>
<dbReference type="AlphaFoldDB" id="A0A9P9YG22"/>
<evidence type="ECO:0008006" key="4">
    <source>
        <dbReference type="Google" id="ProtNLM"/>
    </source>
</evidence>
<evidence type="ECO:0000256" key="1">
    <source>
        <dbReference type="SAM" id="SignalP"/>
    </source>
</evidence>
<feature type="non-terminal residue" evidence="2">
    <location>
        <position position="1"/>
    </location>
</feature>
<accession>A0A9P9YG22</accession>
<keyword evidence="3" id="KW-1185">Reference proteome</keyword>